<evidence type="ECO:0000256" key="1">
    <source>
        <dbReference type="PROSITE-ProRule" id="PRU00339"/>
    </source>
</evidence>
<dbReference type="SUPFAM" id="SSF48452">
    <property type="entry name" value="TPR-like"/>
    <property type="match status" value="4"/>
</dbReference>
<dbReference type="Pfam" id="PF13424">
    <property type="entry name" value="TPR_12"/>
    <property type="match status" value="6"/>
</dbReference>
<feature type="domain" description="CHAT" evidence="2">
    <location>
        <begin position="716"/>
        <end position="999"/>
    </location>
</feature>
<dbReference type="PROSITE" id="PS50293">
    <property type="entry name" value="TPR_REGION"/>
    <property type="match status" value="3"/>
</dbReference>
<feature type="repeat" description="TPR" evidence="1">
    <location>
        <begin position="348"/>
        <end position="381"/>
    </location>
</feature>
<name>A0A8J7L7Z1_9NOST</name>
<organism evidence="3 4">
    <name type="scientific">Amazonocrinis nigriterrae CENA67</name>
    <dbReference type="NCBI Taxonomy" id="2794033"/>
    <lineage>
        <taxon>Bacteria</taxon>
        <taxon>Bacillati</taxon>
        <taxon>Cyanobacteriota</taxon>
        <taxon>Cyanophyceae</taxon>
        <taxon>Nostocales</taxon>
        <taxon>Nostocaceae</taxon>
        <taxon>Amazonocrinis</taxon>
        <taxon>Amazonocrinis nigriterrae</taxon>
    </lineage>
</organism>
<dbReference type="Proteomes" id="UP000632766">
    <property type="component" value="Unassembled WGS sequence"/>
</dbReference>
<dbReference type="PROSITE" id="PS50005">
    <property type="entry name" value="TPR"/>
    <property type="match status" value="6"/>
</dbReference>
<evidence type="ECO:0000313" key="4">
    <source>
        <dbReference type="Proteomes" id="UP000632766"/>
    </source>
</evidence>
<dbReference type="SMART" id="SM00028">
    <property type="entry name" value="TPR"/>
    <property type="match status" value="12"/>
</dbReference>
<keyword evidence="4" id="KW-1185">Reference proteome</keyword>
<keyword evidence="1" id="KW-0802">TPR repeat</keyword>
<evidence type="ECO:0000313" key="3">
    <source>
        <dbReference type="EMBL" id="MBH8562823.1"/>
    </source>
</evidence>
<accession>A0A8J7L7Z1</accession>
<feature type="repeat" description="TPR" evidence="1">
    <location>
        <begin position="308"/>
        <end position="341"/>
    </location>
</feature>
<gene>
    <name evidence="3" type="ORF">I8748_11635</name>
</gene>
<feature type="repeat" description="TPR" evidence="1">
    <location>
        <begin position="388"/>
        <end position="421"/>
    </location>
</feature>
<dbReference type="Gene3D" id="1.25.40.10">
    <property type="entry name" value="Tetratricopeptide repeat domain"/>
    <property type="match status" value="4"/>
</dbReference>
<reference evidence="3 4" key="1">
    <citation type="journal article" date="2021" name="Int. J. Syst. Evol. Microbiol.">
        <title>Amazonocrinis nigriterrae gen. nov., sp. nov., Atlanticothrix silvestris gen. nov., sp. nov. and Dendronalium phyllosphericum gen. nov., sp. nov., nostocacean cyanobacteria from Brazilian environments.</title>
        <authorList>
            <person name="Alvarenga D.O."/>
            <person name="Andreote A.P.D."/>
            <person name="Branco L.H.Z."/>
            <person name="Delbaje E."/>
            <person name="Cruz R.B."/>
            <person name="Varani A.M."/>
            <person name="Fiore M.F."/>
        </authorList>
    </citation>
    <scope>NUCLEOTIDE SEQUENCE [LARGE SCALE GENOMIC DNA]</scope>
    <source>
        <strain evidence="3 4">CENA67</strain>
    </source>
</reference>
<dbReference type="InterPro" id="IPR011990">
    <property type="entry name" value="TPR-like_helical_dom_sf"/>
</dbReference>
<dbReference type="AlphaFoldDB" id="A0A8J7L7Z1"/>
<dbReference type="Pfam" id="PF12770">
    <property type="entry name" value="CHAT"/>
    <property type="match status" value="1"/>
</dbReference>
<dbReference type="EMBL" id="JAECZC010000016">
    <property type="protein sequence ID" value="MBH8562823.1"/>
    <property type="molecule type" value="Genomic_DNA"/>
</dbReference>
<feature type="repeat" description="TPR" evidence="1">
    <location>
        <begin position="228"/>
        <end position="261"/>
    </location>
</feature>
<comment type="caution">
    <text evidence="3">The sequence shown here is derived from an EMBL/GenBank/DDBJ whole genome shotgun (WGS) entry which is preliminary data.</text>
</comment>
<dbReference type="InterPro" id="IPR024983">
    <property type="entry name" value="CHAT_dom"/>
</dbReference>
<dbReference type="PANTHER" id="PTHR10098">
    <property type="entry name" value="RAPSYN-RELATED"/>
    <property type="match status" value="1"/>
</dbReference>
<sequence>MHYGRISLVSLVGLVAIVSASACNFYLPFQQERVLAQTTSGRKTQADRLLQLGIQQLDARQFQGALVYFQQALIIYQEIKDRKGEAWTLGFLGSVYSDLENYASAVAYYKQSLVIAREINDSILEGLSQKYLAIAEAQIEKNPQKAKADQLLQQGNEQVNTSQFEAALQSFQKALIIFQNIKDRKGELYVLGNIGNVYHSLSNYPKAIEYHQRSLAIAREIKNQQSEGYALSNLGIAYHSQGNYLKAIDYYEKLLVIARQIKDRKGESAALNNLGIAYSDLGNYLKAIDYYKQSLQIAEEIQELKLGGGLLVNLGLAYYYLGNYPQALEYYQQALIIAREIKDREQEAVALGNLGLVYDSLGDYPKAIDYHQQRLVISRNIKDRYAEGQTLDNIGIVYRNLGNYLKAIEYYQQALTIAKEIGDRQGEASALGNLGNAYLLLGNYPKGIDYQEKRLVIAREIKDRQSEANGLGSLGSAYFYMGDYQKSLDYSEKFLAITREIKDREGESQALNNLGAFYYKSGNLIVAEKYLSASVTVLESLRDKKLDDTHKISIFETQKNTYETLQKVLIAQNKTAAALEIAERSRARAFVELFLSHLSSTAIEKNIYDQAPQISQIKQIAKTQNTTIVQYSIISDAFEVTDQQKTKESELYIWVIKPTGEVTFRKADMKPLWQKQNTSLKELITTTRTSLGIDDKSRSLFDVKIVNPQDEKVQKQSLQTLHKLLIQPIADLLPTDPNQRVVFVPQGDLFLVPFPALLDEKDKYLIEKHTILTSPSIQVLELTRQQRNKVKQSSVSEALVVGNPTMPNFAAKIDEKPQKLATLPGAKREAEAIAPILNTKALTGDAATETAIKAKLPQAKIIHLATHGLFDDFQGLQSAIALAPSKQDDGLLTAEEILDLKLNADLVVLSACNTGRGRITGDGVIGLSRSLFIAGTPSVIVSLWSVPDSPTAELMTEFYTNLNQNKLDKAQALRQAMLKIKQQYPNKPLNWAAFTLIGEAE</sequence>
<dbReference type="PANTHER" id="PTHR10098:SF108">
    <property type="entry name" value="TETRATRICOPEPTIDE REPEAT PROTEIN 28"/>
    <property type="match status" value="1"/>
</dbReference>
<feature type="repeat" description="TPR" evidence="1">
    <location>
        <begin position="188"/>
        <end position="221"/>
    </location>
</feature>
<dbReference type="InterPro" id="IPR019734">
    <property type="entry name" value="TPR_rpt"/>
</dbReference>
<protein>
    <submittedName>
        <fullName evidence="3">CHAT domain-containing protein</fullName>
    </submittedName>
</protein>
<dbReference type="RefSeq" id="WP_198124722.1">
    <property type="nucleotide sequence ID" value="NZ_JAECZC010000016.1"/>
</dbReference>
<dbReference type="PROSITE" id="PS51257">
    <property type="entry name" value="PROKAR_LIPOPROTEIN"/>
    <property type="match status" value="1"/>
</dbReference>
<evidence type="ECO:0000259" key="2">
    <source>
        <dbReference type="Pfam" id="PF12770"/>
    </source>
</evidence>
<proteinExistence type="predicted"/>
<feature type="repeat" description="TPR" evidence="1">
    <location>
        <begin position="268"/>
        <end position="301"/>
    </location>
</feature>